<accession>A0A150WN47</accession>
<feature type="chain" id="PRO_5007573320" description="Lipoprotein" evidence="1">
    <location>
        <begin position="19"/>
        <end position="209"/>
    </location>
</feature>
<comment type="caution">
    <text evidence="2">The sequence shown here is derived from an EMBL/GenBank/DDBJ whole genome shotgun (WGS) entry which is preliminary data.</text>
</comment>
<gene>
    <name evidence="2" type="ORF">AZI86_02070</name>
</gene>
<evidence type="ECO:0000256" key="1">
    <source>
        <dbReference type="SAM" id="SignalP"/>
    </source>
</evidence>
<name>A0A150WN47_BDEBC</name>
<feature type="signal peptide" evidence="1">
    <location>
        <begin position="1"/>
        <end position="18"/>
    </location>
</feature>
<dbReference type="EMBL" id="LUKE01000001">
    <property type="protein sequence ID" value="KYG65882.1"/>
    <property type="molecule type" value="Genomic_DNA"/>
</dbReference>
<evidence type="ECO:0000313" key="2">
    <source>
        <dbReference type="EMBL" id="KYG65882.1"/>
    </source>
</evidence>
<dbReference type="RefSeq" id="WP_061833425.1">
    <property type="nucleotide sequence ID" value="NZ_LUKE01000001.1"/>
</dbReference>
<dbReference type="AlphaFoldDB" id="A0A150WN47"/>
<protein>
    <recommendedName>
        <fullName evidence="4">Lipoprotein</fullName>
    </recommendedName>
</protein>
<evidence type="ECO:0000313" key="3">
    <source>
        <dbReference type="Proteomes" id="UP000075320"/>
    </source>
</evidence>
<organism evidence="2 3">
    <name type="scientific">Bdellovibrio bacteriovorus</name>
    <dbReference type="NCBI Taxonomy" id="959"/>
    <lineage>
        <taxon>Bacteria</taxon>
        <taxon>Pseudomonadati</taxon>
        <taxon>Bdellovibrionota</taxon>
        <taxon>Bdellovibrionia</taxon>
        <taxon>Bdellovibrionales</taxon>
        <taxon>Pseudobdellovibrionaceae</taxon>
        <taxon>Bdellovibrio</taxon>
    </lineage>
</organism>
<evidence type="ECO:0008006" key="4">
    <source>
        <dbReference type="Google" id="ProtNLM"/>
    </source>
</evidence>
<reference evidence="2 3" key="1">
    <citation type="submission" date="2016-03" db="EMBL/GenBank/DDBJ databases">
        <authorList>
            <person name="Ploux O."/>
        </authorList>
    </citation>
    <scope>NUCLEOTIDE SEQUENCE [LARGE SCALE GENOMIC DNA]</scope>
    <source>
        <strain evidence="2 3">R0</strain>
    </source>
</reference>
<proteinExistence type="predicted"/>
<dbReference type="Proteomes" id="UP000075320">
    <property type="component" value="Unassembled WGS sequence"/>
</dbReference>
<keyword evidence="3" id="KW-1185">Reference proteome</keyword>
<keyword evidence="1" id="KW-0732">Signal</keyword>
<sequence length="209" mass="23109">MKNILLLSIVAICITACAPDTKDPYIGTKIYGYSNDVIFELGNVHNDSGSLPSQVKVNLEKPDPKFSKLRVIPFIEENAPYPQDTVVKIGCDGASQDMPEVLEVHTIILCGDLYFEKQNLNYTANTIILISANIKIVSTYEDLKYLGVNLRAQSKIILKGRSVINLQGRARPNNAGLETPPRLTMATKLFDEEGSLEVTSKANYLIYGK</sequence>